<dbReference type="STRING" id="655015.B1812_03045"/>
<dbReference type="Proteomes" id="UP000193978">
    <property type="component" value="Chromosome"/>
</dbReference>
<reference evidence="3 4" key="1">
    <citation type="submission" date="2017-02" db="EMBL/GenBank/DDBJ databases">
        <authorList>
            <person name="Peterson S.W."/>
        </authorList>
    </citation>
    <scope>NUCLEOTIDE SEQUENCE [LARGE SCALE GENOMIC DNA]</scope>
    <source>
        <strain evidence="3 4">S285</strain>
    </source>
</reference>
<name>A0A1W6MRX6_9HYPH</name>
<evidence type="ECO:0000256" key="1">
    <source>
        <dbReference type="SAM" id="MobiDB-lite"/>
    </source>
</evidence>
<evidence type="ECO:0000313" key="3">
    <source>
        <dbReference type="EMBL" id="ARN80229.1"/>
    </source>
</evidence>
<organism evidence="3 4">
    <name type="scientific">Methylocystis bryophila</name>
    <dbReference type="NCBI Taxonomy" id="655015"/>
    <lineage>
        <taxon>Bacteria</taxon>
        <taxon>Pseudomonadati</taxon>
        <taxon>Pseudomonadota</taxon>
        <taxon>Alphaproteobacteria</taxon>
        <taxon>Hyphomicrobiales</taxon>
        <taxon>Methylocystaceae</taxon>
        <taxon>Methylocystis</taxon>
    </lineage>
</organism>
<protein>
    <submittedName>
        <fullName evidence="3">TIGR02391 family protein</fullName>
    </submittedName>
</protein>
<feature type="region of interest" description="Disordered" evidence="1">
    <location>
        <begin position="175"/>
        <end position="194"/>
    </location>
</feature>
<dbReference type="OrthoDB" id="5195054at2"/>
<proteinExistence type="predicted"/>
<dbReference type="AlphaFoldDB" id="A0A1W6MRX6"/>
<dbReference type="NCBIfam" id="TIGR02391">
    <property type="entry name" value="hypoth_ymh"/>
    <property type="match status" value="1"/>
</dbReference>
<feature type="domain" description="Conserved hypothetical protein CHP02391" evidence="2">
    <location>
        <begin position="125"/>
        <end position="239"/>
    </location>
</feature>
<sequence>MIELPTAIPDPDILLALEPEELGSRMLFLIRERHGTAMFLLRALRSELWEQRYDNRPQYPVHRKREIDLALAEALAWLEAQGLIVSADGYNGEIGWRLLSRRAVKFETEAEFRNFAVARLLPKDTLHMRISSIVWQAFIRGQYDVAVLQAMKAVEVAVREGAGLPGRDIGTTLMRKAFDPDNGPLTNPDDEKAEREARSALFAGAIGGYKNPQSHRDVNLDDPSEAIEIIMLANHLLRIVDARIAARKLR</sequence>
<dbReference type="Pfam" id="PF09509">
    <property type="entry name" value="Hypoth_Ymh"/>
    <property type="match status" value="1"/>
</dbReference>
<evidence type="ECO:0000313" key="4">
    <source>
        <dbReference type="Proteomes" id="UP000193978"/>
    </source>
</evidence>
<accession>A0A1W6MRX6</accession>
<dbReference type="RefSeq" id="WP_085770290.1">
    <property type="nucleotide sequence ID" value="NZ_AP027149.1"/>
</dbReference>
<dbReference type="EMBL" id="CP019948">
    <property type="protein sequence ID" value="ARN80229.1"/>
    <property type="molecule type" value="Genomic_DNA"/>
</dbReference>
<dbReference type="KEGG" id="mbry:B1812_03045"/>
<evidence type="ECO:0000259" key="2">
    <source>
        <dbReference type="Pfam" id="PF09509"/>
    </source>
</evidence>
<dbReference type="InterPro" id="IPR012654">
    <property type="entry name" value="CHP02391"/>
</dbReference>
<keyword evidence="4" id="KW-1185">Reference proteome</keyword>
<gene>
    <name evidence="3" type="ORF">B1812_03045</name>
</gene>